<gene>
    <name evidence="3" type="ORF">GCM10011328_08340</name>
</gene>
<dbReference type="Gene3D" id="1.10.1660.10">
    <property type="match status" value="1"/>
</dbReference>
<evidence type="ECO:0000313" key="4">
    <source>
        <dbReference type="Proteomes" id="UP000627464"/>
    </source>
</evidence>
<keyword evidence="1" id="KW-0238">DNA-binding</keyword>
<dbReference type="InterPro" id="IPR047057">
    <property type="entry name" value="MerR_fam"/>
</dbReference>
<dbReference type="PRINTS" id="PR00040">
    <property type="entry name" value="HTHMERR"/>
</dbReference>
<evidence type="ECO:0000259" key="2">
    <source>
        <dbReference type="PROSITE" id="PS50937"/>
    </source>
</evidence>
<keyword evidence="4" id="KW-1185">Reference proteome</keyword>
<name>A0ABQ1G2J4_9GAMM</name>
<evidence type="ECO:0000313" key="3">
    <source>
        <dbReference type="EMBL" id="GGA35836.1"/>
    </source>
</evidence>
<dbReference type="PANTHER" id="PTHR30204:SF97">
    <property type="entry name" value="MERR FAMILY REGULATORY PROTEIN"/>
    <property type="match status" value="1"/>
</dbReference>
<dbReference type="SUPFAM" id="SSF46955">
    <property type="entry name" value="Putative DNA-binding domain"/>
    <property type="match status" value="1"/>
</dbReference>
<reference evidence="4" key="1">
    <citation type="journal article" date="2019" name="Int. J. Syst. Evol. Microbiol.">
        <title>The Global Catalogue of Microorganisms (GCM) 10K type strain sequencing project: providing services to taxonomists for standard genome sequencing and annotation.</title>
        <authorList>
            <consortium name="The Broad Institute Genomics Platform"/>
            <consortium name="The Broad Institute Genome Sequencing Center for Infectious Disease"/>
            <person name="Wu L."/>
            <person name="Ma J."/>
        </authorList>
    </citation>
    <scope>NUCLEOTIDE SEQUENCE [LARGE SCALE GENOMIC DNA]</scope>
    <source>
        <strain evidence="4">CGMCC 1.12806</strain>
    </source>
</reference>
<sequence length="137" mass="15622">MIKVLDIGVVAKRSGVMPSKLRYYEKKGLIKSVGRHGLRRQYAESVVKKLQLIALGQVAGFTLDEIAKMFETQDKLSIDREQLHTRAQEIDKTIRKLQILSLGLKHIAKCTAQDHTQCAEFNKIISRGQRILVHRTE</sequence>
<dbReference type="InterPro" id="IPR000551">
    <property type="entry name" value="MerR-type_HTH_dom"/>
</dbReference>
<dbReference type="PROSITE" id="PS50937">
    <property type="entry name" value="HTH_MERR_2"/>
    <property type="match status" value="1"/>
</dbReference>
<evidence type="ECO:0000256" key="1">
    <source>
        <dbReference type="ARBA" id="ARBA00023125"/>
    </source>
</evidence>
<dbReference type="EMBL" id="BMFZ01000002">
    <property type="protein sequence ID" value="GGA35836.1"/>
    <property type="molecule type" value="Genomic_DNA"/>
</dbReference>
<dbReference type="Proteomes" id="UP000627464">
    <property type="component" value="Unassembled WGS sequence"/>
</dbReference>
<dbReference type="SMART" id="SM00422">
    <property type="entry name" value="HTH_MERR"/>
    <property type="match status" value="1"/>
</dbReference>
<organism evidence="3 4">
    <name type="scientific">Hafnia psychrotolerans</name>
    <dbReference type="NCBI Taxonomy" id="1477018"/>
    <lineage>
        <taxon>Bacteria</taxon>
        <taxon>Pseudomonadati</taxon>
        <taxon>Pseudomonadota</taxon>
        <taxon>Gammaproteobacteria</taxon>
        <taxon>Enterobacterales</taxon>
        <taxon>Hafniaceae</taxon>
        <taxon>Hafnia</taxon>
    </lineage>
</organism>
<accession>A0ABQ1G2J4</accession>
<comment type="caution">
    <text evidence="3">The sequence shown here is derived from an EMBL/GenBank/DDBJ whole genome shotgun (WGS) entry which is preliminary data.</text>
</comment>
<dbReference type="Pfam" id="PF13411">
    <property type="entry name" value="MerR_1"/>
    <property type="match status" value="1"/>
</dbReference>
<dbReference type="InterPro" id="IPR009061">
    <property type="entry name" value="DNA-bd_dom_put_sf"/>
</dbReference>
<dbReference type="PANTHER" id="PTHR30204">
    <property type="entry name" value="REDOX-CYCLING DRUG-SENSING TRANSCRIPTIONAL ACTIVATOR SOXR"/>
    <property type="match status" value="1"/>
</dbReference>
<feature type="domain" description="HTH merR-type" evidence="2">
    <location>
        <begin position="4"/>
        <end position="72"/>
    </location>
</feature>
<proteinExistence type="predicted"/>
<dbReference type="CDD" id="cd04781">
    <property type="entry name" value="HTH_MerR-like_sg6"/>
    <property type="match status" value="1"/>
</dbReference>
<protein>
    <submittedName>
        <fullName evidence="3">MerR family transcriptional regulator</fullName>
    </submittedName>
</protein>